<dbReference type="AlphaFoldDB" id="A0A9E7HAU6"/>
<evidence type="ECO:0000313" key="2">
    <source>
        <dbReference type="EMBL" id="URE31019.1"/>
    </source>
</evidence>
<keyword evidence="3" id="KW-1185">Reference proteome</keyword>
<dbReference type="EMBL" id="CP097510">
    <property type="protein sequence ID" value="URE31019.1"/>
    <property type="molecule type" value="Genomic_DNA"/>
</dbReference>
<reference evidence="2" key="1">
    <citation type="submission" date="2022-05" db="EMBL/GenBank/DDBJ databases">
        <title>The Musa troglodytarum L. genome provides insights into the mechanism of non-climacteric behaviour and enrichment of carotenoids.</title>
        <authorList>
            <person name="Wang J."/>
        </authorList>
    </citation>
    <scope>NUCLEOTIDE SEQUENCE</scope>
    <source>
        <tissue evidence="2">Leaf</tissue>
    </source>
</reference>
<organism evidence="2 3">
    <name type="scientific">Musa troglodytarum</name>
    <name type="common">fe'i banana</name>
    <dbReference type="NCBI Taxonomy" id="320322"/>
    <lineage>
        <taxon>Eukaryota</taxon>
        <taxon>Viridiplantae</taxon>
        <taxon>Streptophyta</taxon>
        <taxon>Embryophyta</taxon>
        <taxon>Tracheophyta</taxon>
        <taxon>Spermatophyta</taxon>
        <taxon>Magnoliopsida</taxon>
        <taxon>Liliopsida</taxon>
        <taxon>Zingiberales</taxon>
        <taxon>Musaceae</taxon>
        <taxon>Musa</taxon>
    </lineage>
</organism>
<feature type="region of interest" description="Disordered" evidence="1">
    <location>
        <begin position="1"/>
        <end position="20"/>
    </location>
</feature>
<dbReference type="Proteomes" id="UP001055439">
    <property type="component" value="Chromosome 8"/>
</dbReference>
<proteinExistence type="predicted"/>
<protein>
    <submittedName>
        <fullName evidence="2">Uncharacterized protein</fullName>
    </submittedName>
</protein>
<evidence type="ECO:0000313" key="3">
    <source>
        <dbReference type="Proteomes" id="UP001055439"/>
    </source>
</evidence>
<accession>A0A9E7HAU6</accession>
<dbReference type="OrthoDB" id="6283463at2759"/>
<sequence>MPDEKKMTRRSQSRDHLLPLESIFHEATDKQANKCLGNLSRHHHQKLAEIPNVLRLDYDVSKYNNI</sequence>
<evidence type="ECO:0000256" key="1">
    <source>
        <dbReference type="SAM" id="MobiDB-lite"/>
    </source>
</evidence>
<gene>
    <name evidence="2" type="ORF">MUK42_37571</name>
</gene>
<name>A0A9E7HAU6_9LILI</name>